<evidence type="ECO:0000256" key="1">
    <source>
        <dbReference type="SAM" id="MobiDB-lite"/>
    </source>
</evidence>
<dbReference type="KEGG" id="pcor:KS4_09120"/>
<reference evidence="2 3" key="1">
    <citation type="submission" date="2019-02" db="EMBL/GenBank/DDBJ databases">
        <title>Deep-cultivation of Planctomycetes and their phenomic and genomic characterization uncovers novel biology.</title>
        <authorList>
            <person name="Wiegand S."/>
            <person name="Jogler M."/>
            <person name="Boedeker C."/>
            <person name="Pinto D."/>
            <person name="Vollmers J."/>
            <person name="Rivas-Marin E."/>
            <person name="Kohn T."/>
            <person name="Peeters S.H."/>
            <person name="Heuer A."/>
            <person name="Rast P."/>
            <person name="Oberbeckmann S."/>
            <person name="Bunk B."/>
            <person name="Jeske O."/>
            <person name="Meyerdierks A."/>
            <person name="Storesund J.E."/>
            <person name="Kallscheuer N."/>
            <person name="Luecker S."/>
            <person name="Lage O.M."/>
            <person name="Pohl T."/>
            <person name="Merkel B.J."/>
            <person name="Hornburger P."/>
            <person name="Mueller R.-W."/>
            <person name="Bruemmer F."/>
            <person name="Labrenz M."/>
            <person name="Spormann A.M."/>
            <person name="Op den Camp H."/>
            <person name="Overmann J."/>
            <person name="Amann R."/>
            <person name="Jetten M.S.M."/>
            <person name="Mascher T."/>
            <person name="Medema M.H."/>
            <person name="Devos D.P."/>
            <person name="Kaster A.-K."/>
            <person name="Ovreas L."/>
            <person name="Rohde M."/>
            <person name="Galperin M.Y."/>
            <person name="Jogler C."/>
        </authorList>
    </citation>
    <scope>NUCLEOTIDE SEQUENCE [LARGE SCALE GENOMIC DNA]</scope>
    <source>
        <strain evidence="2 3">KS4</strain>
    </source>
</reference>
<keyword evidence="3" id="KW-1185">Reference proteome</keyword>
<dbReference type="RefSeq" id="WP_145075102.1">
    <property type="nucleotide sequence ID" value="NZ_CP036425.1"/>
</dbReference>
<protein>
    <submittedName>
        <fullName evidence="2">Uncharacterized protein</fullName>
    </submittedName>
</protein>
<proteinExistence type="predicted"/>
<accession>A0A517YRL3</accession>
<evidence type="ECO:0000313" key="2">
    <source>
        <dbReference type="EMBL" id="QDU32873.1"/>
    </source>
</evidence>
<feature type="compositionally biased region" description="Low complexity" evidence="1">
    <location>
        <begin position="54"/>
        <end position="63"/>
    </location>
</feature>
<dbReference type="EMBL" id="CP036425">
    <property type="protein sequence ID" value="QDU32873.1"/>
    <property type="molecule type" value="Genomic_DNA"/>
</dbReference>
<dbReference type="PROSITE" id="PS51257">
    <property type="entry name" value="PROKAR_LIPOPROTEIN"/>
    <property type="match status" value="1"/>
</dbReference>
<gene>
    <name evidence="2" type="ORF">KS4_09120</name>
</gene>
<feature type="region of interest" description="Disordered" evidence="1">
    <location>
        <begin position="29"/>
        <end position="77"/>
    </location>
</feature>
<organism evidence="2 3">
    <name type="scientific">Poriferisphaera corsica</name>
    <dbReference type="NCBI Taxonomy" id="2528020"/>
    <lineage>
        <taxon>Bacteria</taxon>
        <taxon>Pseudomonadati</taxon>
        <taxon>Planctomycetota</taxon>
        <taxon>Phycisphaerae</taxon>
        <taxon>Phycisphaerales</taxon>
        <taxon>Phycisphaeraceae</taxon>
        <taxon>Poriferisphaera</taxon>
    </lineage>
</organism>
<dbReference type="Proteomes" id="UP000317369">
    <property type="component" value="Chromosome"/>
</dbReference>
<name>A0A517YRL3_9BACT</name>
<feature type="compositionally biased region" description="Polar residues" evidence="1">
    <location>
        <begin position="29"/>
        <end position="39"/>
    </location>
</feature>
<dbReference type="AlphaFoldDB" id="A0A517YRL3"/>
<evidence type="ECO:0000313" key="3">
    <source>
        <dbReference type="Proteomes" id="UP000317369"/>
    </source>
</evidence>
<sequence>MDTKTLYTTYIFALSLLLASCESTKSNTHIKSASEQPSEVSAAPSPHMAEESTQAAQSPLSALPAPPGPNDPALSPPERAQVATQMLTRMLSLNEVQSRQVHKIFLTSAKETDRAFDELSASKRHAAFRRMQQQKVDSLRSILTVDQYMDYIRYRSELNPYMRFK</sequence>